<evidence type="ECO:0000313" key="1">
    <source>
        <dbReference type="EMBL" id="MDT2983170.1"/>
    </source>
</evidence>
<dbReference type="AlphaFoldDB" id="A0ABD5FLL2"/>
<reference evidence="1 2" key="1">
    <citation type="submission" date="2023-03" db="EMBL/GenBank/DDBJ databases">
        <authorList>
            <person name="Shen W."/>
            <person name="Cai J."/>
        </authorList>
    </citation>
    <scope>NUCLEOTIDE SEQUENCE [LARGE SCALE GENOMIC DNA]</scope>
    <source>
        <strain evidence="1 2">B516</strain>
    </source>
</reference>
<evidence type="ECO:0000313" key="2">
    <source>
        <dbReference type="Proteomes" id="UP001253851"/>
    </source>
</evidence>
<dbReference type="RefSeq" id="WP_123038688.1">
    <property type="nucleotide sequence ID" value="NZ_JARQDZ010000004.1"/>
</dbReference>
<comment type="caution">
    <text evidence="1">The sequence shown here is derived from an EMBL/GenBank/DDBJ whole genome shotgun (WGS) entry which is preliminary data.</text>
</comment>
<dbReference type="EMBL" id="JARQDZ010000004">
    <property type="protein sequence ID" value="MDT2983170.1"/>
    <property type="molecule type" value="Genomic_DNA"/>
</dbReference>
<proteinExistence type="predicted"/>
<accession>A0ABD5FLL2</accession>
<gene>
    <name evidence="1" type="ORF">P7I34_10875</name>
</gene>
<sequence>MNAIVILAEITYWYRPQKIFNDEGQLIGYKKKFIEDILQKSYKQLSKKTGLSERAIKDAIVYLEKKGIIKRVFRNIYYEQRAVTLSNVMYIVLNVHKLIEITFPALDREKKEYVSKIRQRVIEKKRYVSLKKGRGMYKFVYTYTKTTSQNTSKTTPVMEEEDINIKRIYSKISVLYEANNEDGRKLFQVYHYLKNANVDIKDIRKIIEFLYENTQYLNAQCIITQHKACIFQAKTDQGLFDYTKFFLKGLQIRYKNQLLENIETTDQFNKAFGIKELPKIPMHNWLEGEKT</sequence>
<protein>
    <submittedName>
        <fullName evidence="1">Uncharacterized protein</fullName>
    </submittedName>
</protein>
<organism evidence="1 2">
    <name type="scientific">Enterococcus casseliflavus</name>
    <name type="common">Enterococcus flavescens</name>
    <dbReference type="NCBI Taxonomy" id="37734"/>
    <lineage>
        <taxon>Bacteria</taxon>
        <taxon>Bacillati</taxon>
        <taxon>Bacillota</taxon>
        <taxon>Bacilli</taxon>
        <taxon>Lactobacillales</taxon>
        <taxon>Enterococcaceae</taxon>
        <taxon>Enterococcus</taxon>
    </lineage>
</organism>
<dbReference type="Proteomes" id="UP001253851">
    <property type="component" value="Unassembled WGS sequence"/>
</dbReference>
<name>A0ABD5FLL2_ENTCA</name>